<reference evidence="1" key="2">
    <citation type="journal article" date="2020" name="Nat. Commun.">
        <title>Large-scale genome sequencing of mycorrhizal fungi provides insights into the early evolution of symbiotic traits.</title>
        <authorList>
            <person name="Miyauchi S."/>
            <person name="Kiss E."/>
            <person name="Kuo A."/>
            <person name="Drula E."/>
            <person name="Kohler A."/>
            <person name="Sanchez-Garcia M."/>
            <person name="Morin E."/>
            <person name="Andreopoulos B."/>
            <person name="Barry K.W."/>
            <person name="Bonito G."/>
            <person name="Buee M."/>
            <person name="Carver A."/>
            <person name="Chen C."/>
            <person name="Cichocki N."/>
            <person name="Clum A."/>
            <person name="Culley D."/>
            <person name="Crous P.W."/>
            <person name="Fauchery L."/>
            <person name="Girlanda M."/>
            <person name="Hayes R.D."/>
            <person name="Keri Z."/>
            <person name="LaButti K."/>
            <person name="Lipzen A."/>
            <person name="Lombard V."/>
            <person name="Magnuson J."/>
            <person name="Maillard F."/>
            <person name="Murat C."/>
            <person name="Nolan M."/>
            <person name="Ohm R.A."/>
            <person name="Pangilinan J."/>
            <person name="Pereira M.F."/>
            <person name="Perotto S."/>
            <person name="Peter M."/>
            <person name="Pfister S."/>
            <person name="Riley R."/>
            <person name="Sitrit Y."/>
            <person name="Stielow J.B."/>
            <person name="Szollosi G."/>
            <person name="Zifcakova L."/>
            <person name="Stursova M."/>
            <person name="Spatafora J.W."/>
            <person name="Tedersoo L."/>
            <person name="Vaario L.M."/>
            <person name="Yamada A."/>
            <person name="Yan M."/>
            <person name="Wang P."/>
            <person name="Xu J."/>
            <person name="Bruns T."/>
            <person name="Baldrian P."/>
            <person name="Vilgalys R."/>
            <person name="Dunand C."/>
            <person name="Henrissat B."/>
            <person name="Grigoriev I.V."/>
            <person name="Hibbett D."/>
            <person name="Nagy L.G."/>
            <person name="Martin F.M."/>
        </authorList>
    </citation>
    <scope>NUCLEOTIDE SEQUENCE</scope>
    <source>
        <strain evidence="1">P2</strain>
    </source>
</reference>
<proteinExistence type="predicted"/>
<dbReference type="Proteomes" id="UP000886501">
    <property type="component" value="Unassembled WGS sequence"/>
</dbReference>
<keyword evidence="2" id="KW-1185">Reference proteome</keyword>
<evidence type="ECO:0000313" key="1">
    <source>
        <dbReference type="EMBL" id="KAF9649267.1"/>
    </source>
</evidence>
<organism evidence="1 2">
    <name type="scientific">Thelephora ganbajun</name>
    <name type="common">Ganba fungus</name>
    <dbReference type="NCBI Taxonomy" id="370292"/>
    <lineage>
        <taxon>Eukaryota</taxon>
        <taxon>Fungi</taxon>
        <taxon>Dikarya</taxon>
        <taxon>Basidiomycota</taxon>
        <taxon>Agaricomycotina</taxon>
        <taxon>Agaricomycetes</taxon>
        <taxon>Thelephorales</taxon>
        <taxon>Thelephoraceae</taxon>
        <taxon>Thelephora</taxon>
    </lineage>
</organism>
<accession>A0ACB6ZI86</accession>
<sequence length="980" mass="107559">MSYRGDRGLGRGIGRGGGRGGGGLRGSRGGGDGGFRGRGSSSGGGGGGDFRGGRGDFRGRGSFERGGEPGGGRGGGPQEQGGVFAKDIPATLDVRVTDKSQDELMTPMKGMTIKPLDLPPRPDFGTVEPSFKLRTNFFPVKLPKKSLFKYDVEITPGVTVRRVKRRIFQLAEATNDWTKHDLKGKVAHDFSSKLIAVDKLPDPLVIKITFVDEDEDAKDKKKQKPKEYTLTFELVEDLDTGNLIDFLAEQDRVYEVLPIISALQLVLTAFPKSPAGQGVMVGRNKFFFRSGGMLPVSLGGGLEAWKGFYPSVRPAWKQLMVNVNAYTTAFYQPQNLAVAMMQFQDHSFGARASTFVKGVRVKITQLGCERTVKKLHEASARQHKFDNSEFGTVTVEEYFNKKYGITLSFPHLQLVDVGSTKQILLPPEVCDILPDQPYRGKLTDGHAAEMIKVAAKPPNINAGLIVDEGLESLGFDQGAGILNAFGISISQEMAVVPGRLLPAPGINYGQGKPNVDDKASWNLKSVKFAVGGTLSQWAVLVIGDGNRDEFQDAGDPELKKTVNGLADMCRTSGMKVEGEPLYAFARLPRKTWEDPVRRESIKVIRAAVTQQYPKKPSMILIVLSNGDKHVYNGIKHLLDVYLQVHNVCVQVSKFRKGHLQYFANVALKINMKMGGINHKLVDPPGTAPTLTWLEDPNQPTMLVGMGTTHPSPGSVKGTPSVAAVVATIDDNFAQFPASLKIQETRVEMITELKAMMEERLRLYQKHKRTLPTRIIVYRGGIPGGQSNAVVKEEYPQIVKAFKTFGNPKQPYRPKLTIVICEKRHRTRFFPTDSQFADQNGNPRPGTVVDGGVTTVCEFDFFLQAHYGLHGTVRPTHYYVIHDEIGFKADQLQALTHAVSYMFARATKAVSLAAPAYYASLACERGRAYLHPLFQGVWDSGATTASDAEGEKEQELAAFREAEEMWHGGPGGELKDTMFYL</sequence>
<gene>
    <name evidence="1" type="ORF">BDM02DRAFT_3095050</name>
</gene>
<name>A0ACB6ZI86_THEGA</name>
<protein>
    <submittedName>
        <fullName evidence="1">Argonaute-like protein</fullName>
    </submittedName>
</protein>
<dbReference type="EMBL" id="MU118000">
    <property type="protein sequence ID" value="KAF9649267.1"/>
    <property type="molecule type" value="Genomic_DNA"/>
</dbReference>
<evidence type="ECO:0000313" key="2">
    <source>
        <dbReference type="Proteomes" id="UP000886501"/>
    </source>
</evidence>
<comment type="caution">
    <text evidence="1">The sequence shown here is derived from an EMBL/GenBank/DDBJ whole genome shotgun (WGS) entry which is preliminary data.</text>
</comment>
<reference evidence="1" key="1">
    <citation type="submission" date="2019-10" db="EMBL/GenBank/DDBJ databases">
        <authorList>
            <consortium name="DOE Joint Genome Institute"/>
            <person name="Kuo A."/>
            <person name="Miyauchi S."/>
            <person name="Kiss E."/>
            <person name="Drula E."/>
            <person name="Kohler A."/>
            <person name="Sanchez-Garcia M."/>
            <person name="Andreopoulos B."/>
            <person name="Barry K.W."/>
            <person name="Bonito G."/>
            <person name="Buee M."/>
            <person name="Carver A."/>
            <person name="Chen C."/>
            <person name="Cichocki N."/>
            <person name="Clum A."/>
            <person name="Culley D."/>
            <person name="Crous P.W."/>
            <person name="Fauchery L."/>
            <person name="Girlanda M."/>
            <person name="Hayes R."/>
            <person name="Keri Z."/>
            <person name="Labutti K."/>
            <person name="Lipzen A."/>
            <person name="Lombard V."/>
            <person name="Magnuson J."/>
            <person name="Maillard F."/>
            <person name="Morin E."/>
            <person name="Murat C."/>
            <person name="Nolan M."/>
            <person name="Ohm R."/>
            <person name="Pangilinan J."/>
            <person name="Pereira M."/>
            <person name="Perotto S."/>
            <person name="Peter M."/>
            <person name="Riley R."/>
            <person name="Sitrit Y."/>
            <person name="Stielow B."/>
            <person name="Szollosi G."/>
            <person name="Zifcakova L."/>
            <person name="Stursova M."/>
            <person name="Spatafora J.W."/>
            <person name="Tedersoo L."/>
            <person name="Vaario L.-M."/>
            <person name="Yamada A."/>
            <person name="Yan M."/>
            <person name="Wang P."/>
            <person name="Xu J."/>
            <person name="Bruns T."/>
            <person name="Baldrian P."/>
            <person name="Vilgalys R."/>
            <person name="Henrissat B."/>
            <person name="Grigoriev I.V."/>
            <person name="Hibbett D."/>
            <person name="Nagy L.G."/>
            <person name="Martin F.M."/>
        </authorList>
    </citation>
    <scope>NUCLEOTIDE SEQUENCE</scope>
    <source>
        <strain evidence="1">P2</strain>
    </source>
</reference>